<dbReference type="AlphaFoldDB" id="A0AAW1HZI8"/>
<evidence type="ECO:0000313" key="7">
    <source>
        <dbReference type="Proteomes" id="UP001443914"/>
    </source>
</evidence>
<evidence type="ECO:0000256" key="1">
    <source>
        <dbReference type="ARBA" id="ARBA00004123"/>
    </source>
</evidence>
<keyword evidence="3" id="KW-0539">Nucleus</keyword>
<sequence>MDTPQSKPNNSSIKSNNTKLIDPSLSDSPVVQDSPIFNYISNLSPIQPVKAEPGAQGFPGLASPPLLFKSPQINSLQSLLNRKLQCSGSLEIPQDNDKCDKDGGDPVKTVKVVPECNNFFNSEEQRACSVKNLEHVVHCSPGCIDDFLSDPDANTSCKQQINDASQHLSGDSVHKRDGGSGGNAAVLPVYGSAPVKVKTGAHAKSRISIKVVKNEARHLIPSSECVGSLPRFLTERSFESSQNGDSLIEASHLERGTLRRCLFDANQKKYSDGSGFRNPNDNVTRMEEPINLSSSTGTLGNRGIINHSKPATESYVSPGTGSYPVAVSKPLGIGLHLNSVVYPRSLDSSNGRHQSSLSELKGKNTVAACNQSDDVNATSGGKAPDMSEERHQNQACSIADCGEAKPLDIEHFYSPVLLKPDVSTSITSVKRKMSPQRAENNEVIYQMSPKKKRKKFSSTSNDDNPKRCNCKKTKCLKLYCDCFAAGLYCSESCACQGCCNLPEKEDIVQETRQQIESRNPLAFAPKVVQPVADSPASNKEVQNLSTPSSGRHKRGCNCKKSMCLKKYCECYQANVGCSEGCRCEGCKNVFGIREALTYEKLVFFIEDAEPEQLSVVTYLIDYRIINRFMVRKAADEMSEEMVDRKHENTSVGSNFGNSRVHASPNLTPATPMLQCSDLRKNALKSRLPFMRFLQTPDSQNDVLSSDENSLTCAENYQCHDMLLEKSTECTDEGAVRAKKSFENTGHEFTSTSSQMSNSVATLMAPPPSSNTNSCQEMSPPVQPRLMNESVVPPTIGSLLWRSSPVTPITQSTGLEFQDFGSGSKHSDMIDDDTPDVLKDSSIPDTSVKVRSPNKKRISAPHNPKDSSGSLRIDSPLQNPTDSPESLKICHRFVLRALPTFPSLTPFSKKQQ</sequence>
<name>A0AAW1HZI8_SAPOF</name>
<keyword evidence="7" id="KW-1185">Reference proteome</keyword>
<evidence type="ECO:0000256" key="3">
    <source>
        <dbReference type="ARBA" id="ARBA00023242"/>
    </source>
</evidence>
<protein>
    <recommendedName>
        <fullName evidence="5">CRC domain-containing protein</fullName>
    </recommendedName>
</protein>
<dbReference type="PANTHER" id="PTHR46159">
    <property type="entry name" value="PROTEIN TESMIN/TSO1-LIKE CXC 2"/>
    <property type="match status" value="1"/>
</dbReference>
<dbReference type="PROSITE" id="PS51634">
    <property type="entry name" value="CRC"/>
    <property type="match status" value="1"/>
</dbReference>
<feature type="compositionally biased region" description="Low complexity" evidence="4">
    <location>
        <begin position="1"/>
        <end position="19"/>
    </location>
</feature>
<feature type="region of interest" description="Disordered" evidence="4">
    <location>
        <begin position="813"/>
        <end position="884"/>
    </location>
</feature>
<comment type="subcellular location">
    <subcellularLocation>
        <location evidence="1">Nucleus</location>
    </subcellularLocation>
</comment>
<feature type="compositionally biased region" description="Polar residues" evidence="4">
    <location>
        <begin position="865"/>
        <end position="883"/>
    </location>
</feature>
<dbReference type="Pfam" id="PF03638">
    <property type="entry name" value="TCR"/>
    <property type="match status" value="2"/>
</dbReference>
<dbReference type="EMBL" id="JBDFQZ010000010">
    <property type="protein sequence ID" value="KAK9682635.1"/>
    <property type="molecule type" value="Genomic_DNA"/>
</dbReference>
<evidence type="ECO:0000259" key="5">
    <source>
        <dbReference type="PROSITE" id="PS51634"/>
    </source>
</evidence>
<dbReference type="GO" id="GO:0005634">
    <property type="term" value="C:nucleus"/>
    <property type="evidence" value="ECO:0007669"/>
    <property type="project" value="UniProtKB-SubCell"/>
</dbReference>
<evidence type="ECO:0000256" key="2">
    <source>
        <dbReference type="ARBA" id="ARBA00007267"/>
    </source>
</evidence>
<dbReference type="InterPro" id="IPR044522">
    <property type="entry name" value="TSO1-like"/>
</dbReference>
<feature type="domain" description="CRC" evidence="5">
    <location>
        <begin position="464"/>
        <end position="591"/>
    </location>
</feature>
<proteinExistence type="inferred from homology"/>
<comment type="caution">
    <text evidence="6">The sequence shown here is derived from an EMBL/GenBank/DDBJ whole genome shotgun (WGS) entry which is preliminary data.</text>
</comment>
<organism evidence="6 7">
    <name type="scientific">Saponaria officinalis</name>
    <name type="common">Common soapwort</name>
    <name type="synonym">Lychnis saponaria</name>
    <dbReference type="NCBI Taxonomy" id="3572"/>
    <lineage>
        <taxon>Eukaryota</taxon>
        <taxon>Viridiplantae</taxon>
        <taxon>Streptophyta</taxon>
        <taxon>Embryophyta</taxon>
        <taxon>Tracheophyta</taxon>
        <taxon>Spermatophyta</taxon>
        <taxon>Magnoliopsida</taxon>
        <taxon>eudicotyledons</taxon>
        <taxon>Gunneridae</taxon>
        <taxon>Pentapetalae</taxon>
        <taxon>Caryophyllales</taxon>
        <taxon>Caryophyllaceae</taxon>
        <taxon>Caryophylleae</taxon>
        <taxon>Saponaria</taxon>
    </lineage>
</organism>
<feature type="region of interest" description="Disordered" evidence="4">
    <location>
        <begin position="1"/>
        <end position="27"/>
    </location>
</feature>
<accession>A0AAW1HZI8</accession>
<dbReference type="PANTHER" id="PTHR46159:SF6">
    <property type="entry name" value="OS12G0605300 PROTEIN"/>
    <property type="match status" value="1"/>
</dbReference>
<dbReference type="InterPro" id="IPR033467">
    <property type="entry name" value="Tesmin/TSO1-like_CXC"/>
</dbReference>
<dbReference type="GO" id="GO:0003700">
    <property type="term" value="F:DNA-binding transcription factor activity"/>
    <property type="evidence" value="ECO:0007669"/>
    <property type="project" value="InterPro"/>
</dbReference>
<reference evidence="6" key="1">
    <citation type="submission" date="2024-03" db="EMBL/GenBank/DDBJ databases">
        <title>WGS assembly of Saponaria officinalis var. Norfolk2.</title>
        <authorList>
            <person name="Jenkins J."/>
            <person name="Shu S."/>
            <person name="Grimwood J."/>
            <person name="Barry K."/>
            <person name="Goodstein D."/>
            <person name="Schmutz J."/>
            <person name="Leebens-Mack J."/>
            <person name="Osbourn A."/>
        </authorList>
    </citation>
    <scope>NUCLEOTIDE SEQUENCE [LARGE SCALE GENOMIC DNA]</scope>
    <source>
        <strain evidence="6">JIC</strain>
    </source>
</reference>
<dbReference type="Proteomes" id="UP001443914">
    <property type="component" value="Unassembled WGS sequence"/>
</dbReference>
<comment type="similarity">
    <text evidence="2">Belongs to the lin-54 family.</text>
</comment>
<gene>
    <name evidence="6" type="ORF">RND81_10G086800</name>
</gene>
<dbReference type="SMART" id="SM01114">
    <property type="entry name" value="CXC"/>
    <property type="match status" value="2"/>
</dbReference>
<evidence type="ECO:0000313" key="6">
    <source>
        <dbReference type="EMBL" id="KAK9682635.1"/>
    </source>
</evidence>
<evidence type="ECO:0000256" key="4">
    <source>
        <dbReference type="SAM" id="MobiDB-lite"/>
    </source>
</evidence>
<dbReference type="InterPro" id="IPR005172">
    <property type="entry name" value="CRC"/>
</dbReference>